<dbReference type="Pfam" id="PF00512">
    <property type="entry name" value="HisKA"/>
    <property type="match status" value="1"/>
</dbReference>
<evidence type="ECO:0000256" key="3">
    <source>
        <dbReference type="ARBA" id="ARBA00006402"/>
    </source>
</evidence>
<dbReference type="SUPFAM" id="SSF82549">
    <property type="entry name" value="DAK1/DegV-like"/>
    <property type="match status" value="1"/>
</dbReference>
<dbReference type="Gene3D" id="1.20.120.160">
    <property type="entry name" value="HPT domain"/>
    <property type="match status" value="1"/>
</dbReference>
<dbReference type="GO" id="GO:0005886">
    <property type="term" value="C:plasma membrane"/>
    <property type="evidence" value="ECO:0007669"/>
    <property type="project" value="UniProtKB-SubCell"/>
</dbReference>
<evidence type="ECO:0000256" key="11">
    <source>
        <dbReference type="ARBA" id="ARBA00022777"/>
    </source>
</evidence>
<evidence type="ECO:0000259" key="22">
    <source>
        <dbReference type="PROSITE" id="PS50109"/>
    </source>
</evidence>
<evidence type="ECO:0000256" key="20">
    <source>
        <dbReference type="SAM" id="MobiDB-lite"/>
    </source>
</evidence>
<name>E0S212_BUTPB</name>
<keyword evidence="6" id="KW-1003">Cell membrane</keyword>
<dbReference type="HOGENOM" id="CLU_008709_0_0_9"/>
<evidence type="ECO:0000256" key="10">
    <source>
        <dbReference type="ARBA" id="ARBA00022692"/>
    </source>
</evidence>
<gene>
    <name evidence="25" type="ordered locus">bpr_I1097</name>
</gene>
<comment type="similarity">
    <text evidence="3">In the N-terminal section; belongs to the phytochrome family.</text>
</comment>
<evidence type="ECO:0000313" key="25">
    <source>
        <dbReference type="EMBL" id="ADL33837.1"/>
    </source>
</evidence>
<dbReference type="eggNOG" id="COG2205">
    <property type="taxonomic scope" value="Bacteria"/>
</dbReference>
<reference evidence="25 26" key="1">
    <citation type="journal article" date="2010" name="PLoS ONE">
        <title>The glycobiome of the rumen bacterium Butyrivibrio proteoclasticus B316(T) highlights adaptation to a polysaccharide-rich environment.</title>
        <authorList>
            <person name="Kelly W.J."/>
            <person name="Leahy S.C."/>
            <person name="Altermann E."/>
            <person name="Yeoman C.J."/>
            <person name="Dunne J.C."/>
            <person name="Kong Z."/>
            <person name="Pacheco D.M."/>
            <person name="Li D."/>
            <person name="Noel S.J."/>
            <person name="Moon C.D."/>
            <person name="Cookson A.L."/>
            <person name="Attwood G.T."/>
        </authorList>
    </citation>
    <scope>NUCLEOTIDE SEQUENCE [LARGE SCALE GENOMIC DNA]</scope>
    <source>
        <strain evidence="26">ATCC 51982 / DSM 14932 / B316</strain>
    </source>
</reference>
<evidence type="ECO:0000256" key="5">
    <source>
        <dbReference type="ARBA" id="ARBA00018672"/>
    </source>
</evidence>
<dbReference type="GO" id="GO:0000155">
    <property type="term" value="F:phosphorelay sensor kinase activity"/>
    <property type="evidence" value="ECO:0007669"/>
    <property type="project" value="InterPro"/>
</dbReference>
<dbReference type="KEGG" id="bpb:bpr_I1097"/>
<evidence type="ECO:0000256" key="6">
    <source>
        <dbReference type="ARBA" id="ARBA00022475"/>
    </source>
</evidence>
<evidence type="ECO:0000256" key="14">
    <source>
        <dbReference type="ARBA" id="ARBA00023012"/>
    </source>
</evidence>
<dbReference type="EC" id="2.7.13.3" evidence="4"/>
<evidence type="ECO:0000256" key="17">
    <source>
        <dbReference type="ARBA" id="ARBA00074306"/>
    </source>
</evidence>
<dbReference type="Gene3D" id="3.30.1180.10">
    <property type="match status" value="1"/>
</dbReference>
<dbReference type="InterPro" id="IPR036641">
    <property type="entry name" value="HPT_dom_sf"/>
</dbReference>
<dbReference type="PROSITE" id="PS51482">
    <property type="entry name" value="DEGV"/>
    <property type="match status" value="1"/>
</dbReference>
<evidence type="ECO:0000259" key="24">
    <source>
        <dbReference type="PROSITE" id="PS50894"/>
    </source>
</evidence>
<evidence type="ECO:0000313" key="26">
    <source>
        <dbReference type="Proteomes" id="UP000001299"/>
    </source>
</evidence>
<dbReference type="Gene3D" id="3.40.50.10170">
    <property type="match status" value="1"/>
</dbReference>
<dbReference type="InterPro" id="IPR003797">
    <property type="entry name" value="DegV"/>
</dbReference>
<dbReference type="Pfam" id="PF02518">
    <property type="entry name" value="HATPase_c"/>
    <property type="match status" value="1"/>
</dbReference>
<feature type="domain" description="HPt" evidence="24">
    <location>
        <begin position="955"/>
        <end position="1052"/>
    </location>
</feature>
<evidence type="ECO:0000256" key="13">
    <source>
        <dbReference type="ARBA" id="ARBA00022989"/>
    </source>
</evidence>
<evidence type="ECO:0000256" key="16">
    <source>
        <dbReference type="ARBA" id="ARBA00024867"/>
    </source>
</evidence>
<dbReference type="InterPro" id="IPR036890">
    <property type="entry name" value="HATPase_C_sf"/>
</dbReference>
<dbReference type="Gene3D" id="3.30.565.10">
    <property type="entry name" value="Histidine kinase-like ATPase, C-terminal domain"/>
    <property type="match status" value="1"/>
</dbReference>
<feature type="transmembrane region" description="Helical" evidence="21">
    <location>
        <begin position="24"/>
        <end position="47"/>
    </location>
</feature>
<keyword evidence="11 25" id="KW-0418">Kinase</keyword>
<dbReference type="EMBL" id="CP001810">
    <property type="protein sequence ID" value="ADL33837.1"/>
    <property type="molecule type" value="Genomic_DNA"/>
</dbReference>
<dbReference type="SMART" id="SM00448">
    <property type="entry name" value="REC"/>
    <property type="match status" value="1"/>
</dbReference>
<dbReference type="eggNOG" id="COG0784">
    <property type="taxonomic scope" value="Bacteria"/>
</dbReference>
<dbReference type="PANTHER" id="PTHR43047:SF72">
    <property type="entry name" value="OSMOSENSING HISTIDINE PROTEIN KINASE SLN1"/>
    <property type="match status" value="1"/>
</dbReference>
<dbReference type="PROSITE" id="PS50110">
    <property type="entry name" value="RESPONSE_REGULATORY"/>
    <property type="match status" value="1"/>
</dbReference>
<feature type="modified residue" description="Phosphohistidine" evidence="18">
    <location>
        <position position="994"/>
    </location>
</feature>
<comment type="function">
    <text evidence="16">May play the central regulatory role in sporulation. It may be an element of the effector pathway responsible for the activation of sporulation genes in response to nutritional stress. Spo0A may act in concert with spo0H (a sigma factor) to control the expression of some genes that are critical to the sporulation process.</text>
</comment>
<accession>E0S212</accession>
<keyword evidence="9 25" id="KW-0808">Transferase</keyword>
<dbReference type="AlphaFoldDB" id="E0S212"/>
<keyword evidence="10 21" id="KW-0812">Transmembrane</keyword>
<evidence type="ECO:0000256" key="8">
    <source>
        <dbReference type="ARBA" id="ARBA00022553"/>
    </source>
</evidence>
<evidence type="ECO:0000256" key="19">
    <source>
        <dbReference type="PROSITE-ProRule" id="PRU00169"/>
    </source>
</evidence>
<evidence type="ECO:0000259" key="23">
    <source>
        <dbReference type="PROSITE" id="PS50110"/>
    </source>
</evidence>
<dbReference type="Gene3D" id="3.40.50.2300">
    <property type="match status" value="1"/>
</dbReference>
<evidence type="ECO:0000256" key="2">
    <source>
        <dbReference type="ARBA" id="ARBA00004429"/>
    </source>
</evidence>
<dbReference type="RefSeq" id="WP_013280493.1">
    <property type="nucleotide sequence ID" value="NC_014387.1"/>
</dbReference>
<dbReference type="SMART" id="SM00388">
    <property type="entry name" value="HisKA"/>
    <property type="match status" value="1"/>
</dbReference>
<dbReference type="PROSITE" id="PS50894">
    <property type="entry name" value="HPT"/>
    <property type="match status" value="1"/>
</dbReference>
<keyword evidence="14" id="KW-0902">Two-component regulatory system</keyword>
<dbReference type="Pfam" id="PF01627">
    <property type="entry name" value="Hpt"/>
    <property type="match status" value="1"/>
</dbReference>
<dbReference type="GO" id="GO:0009927">
    <property type="term" value="F:histidine phosphotransfer kinase activity"/>
    <property type="evidence" value="ECO:0007669"/>
    <property type="project" value="TreeGrafter"/>
</dbReference>
<feature type="modified residue" description="4-aspartylphosphate" evidence="19">
    <location>
        <position position="516"/>
    </location>
</feature>
<keyword evidence="12" id="KW-0067">ATP-binding</keyword>
<comment type="subcellular location">
    <subcellularLocation>
        <location evidence="2">Cell inner membrane</location>
        <topology evidence="2">Multi-pass membrane protein</topology>
    </subcellularLocation>
</comment>
<dbReference type="InterPro" id="IPR043168">
    <property type="entry name" value="DegV_C"/>
</dbReference>
<evidence type="ECO:0000256" key="15">
    <source>
        <dbReference type="ARBA" id="ARBA00023136"/>
    </source>
</evidence>
<evidence type="ECO:0000256" key="1">
    <source>
        <dbReference type="ARBA" id="ARBA00000085"/>
    </source>
</evidence>
<dbReference type="eggNOG" id="COG1307">
    <property type="taxonomic scope" value="Bacteria"/>
</dbReference>
<dbReference type="PRINTS" id="PR00344">
    <property type="entry name" value="BCTRLSENSOR"/>
</dbReference>
<proteinExistence type="inferred from homology"/>
<dbReference type="eggNOG" id="COG2198">
    <property type="taxonomic scope" value="Bacteria"/>
</dbReference>
<protein>
    <recommendedName>
        <fullName evidence="17">Circadian input-output histidine kinase CikA</fullName>
        <ecNumber evidence="4">2.7.13.3</ecNumber>
    </recommendedName>
    <alternativeName>
        <fullName evidence="5">Stage 0 sporulation protein A homolog</fullName>
    </alternativeName>
</protein>
<dbReference type="NCBIfam" id="TIGR00762">
    <property type="entry name" value="DegV"/>
    <property type="match status" value="1"/>
</dbReference>
<dbReference type="InterPro" id="IPR011006">
    <property type="entry name" value="CheY-like_superfamily"/>
</dbReference>
<keyword evidence="8 19" id="KW-0597">Phosphoprotein</keyword>
<dbReference type="PROSITE" id="PS50109">
    <property type="entry name" value="HIS_KIN"/>
    <property type="match status" value="1"/>
</dbReference>
<feature type="transmembrane region" description="Helical" evidence="21">
    <location>
        <begin position="53"/>
        <end position="71"/>
    </location>
</feature>
<keyword evidence="7" id="KW-0997">Cell inner membrane</keyword>
<dbReference type="InterPro" id="IPR036097">
    <property type="entry name" value="HisK_dim/P_sf"/>
</dbReference>
<dbReference type="STRING" id="515622.bpr_I1097"/>
<dbReference type="SUPFAM" id="SSF47384">
    <property type="entry name" value="Homodimeric domain of signal transducing histidine kinase"/>
    <property type="match status" value="1"/>
</dbReference>
<evidence type="ECO:0000256" key="21">
    <source>
        <dbReference type="SAM" id="Phobius"/>
    </source>
</evidence>
<sequence>MIRKLLTKAIERIKDPSRSLRERVFLVLTLLTDVVVVLALISNLIVGENIVENITLAIALVAVPVITIVAVRKNKLQMAVRMIVLGLAGIILPILFYFGGGLTGGGYLWIIFTYLYSGLVLSDKWRPLMLVVITIESGLMFFDAYIHPEKVIEHERQIFYIDALVSVVMVGIICCIMVWFVEWMFIEENKRAKEETRKFEELNKSQNRFFSSMSHEIRTPINSILGLNEIILRQEDASDEIKKDAGNIQGAGRMLLALVNDILDISKIEAGKMDIIPVNYSVSSLISEVVNMMWLRAEQKGLTLNVEIDPTLPQELFGDEVRIKQILVNLLNNAVKYTNEGTVTLHIEKEDIKEEKVRIIFSVSDTGMGIKEDSIPYLFDAFQRIDEEKNTKIEGTGLGLSIVKQLVELMDGEISVNSVYAQGSNFTVSLWQKVSNPAAVGNISITSYGSVRDEKKYEASFTAPDARILIVDDNEMNLEVEKKLLAGTQIRVDTADSGASALALTVATRYDIIFMDHLMPVMNGIECLQAIRKQPGGYNNHVPVIVLTANAGSENRALYSSSGFDGYLVKPVSGAQFEEMLLDHLPESKVVISRAADLSKSKLNTAKGYNKKVPLIITTNSMCDLPARTLKELQIDTIPFKVHVDGKEYYDGLEADTDEIVRYMKAGKEFTSEPPTVQEFEQFFAKELKKAHQLIYISLAPGISEEYERARQAAKAYGNVFVFNSGFNSSSMGMLALLAYNMSNQGMSPGNIINELSKYKDKVRCSFVASDPMVLLKRGIIGKRLCELMVSIGLRPFVVVKNDTFKVDKLLIGNKKKSYDRYINYAVPRRSDHDLDVAIVTYSDVSEDVLARIRERILANAPFKNIIFQKASAALSVSCGPGAFGIMYMEKTDHPYNLEKLLVFPEIEENKPLSKAGNAAYGIDLEDDKDLSADEKWYDRIEGIDSKVALENSGSEESFKSVLKIFLDSIDNKAGEITGFYNAEDYENYTIKVHALKSSARLIGAIGLSQKAEALEMAGKEGNIEYIRKHNDEAIDELLSYKDSLSALFEDEDKKTMEKTGGSDKSDKEEKESGSKPKAVDYNDFLIKSMYEALTEGIKQKNEGYISNLFKEMEDYDLGEHKDRFGRLRELFEVKDYDGMQKILQEVK</sequence>
<dbReference type="Proteomes" id="UP000001299">
    <property type="component" value="Chromosome 1"/>
</dbReference>
<feature type="domain" description="Response regulatory" evidence="23">
    <location>
        <begin position="467"/>
        <end position="585"/>
    </location>
</feature>
<keyword evidence="12" id="KW-0547">Nucleotide-binding</keyword>
<feature type="region of interest" description="Disordered" evidence="20">
    <location>
        <begin position="1053"/>
        <end position="1077"/>
    </location>
</feature>
<evidence type="ECO:0000256" key="18">
    <source>
        <dbReference type="PROSITE-ProRule" id="PRU00110"/>
    </source>
</evidence>
<dbReference type="PANTHER" id="PTHR43047">
    <property type="entry name" value="TWO-COMPONENT HISTIDINE PROTEIN KINASE"/>
    <property type="match status" value="1"/>
</dbReference>
<dbReference type="InterPro" id="IPR008207">
    <property type="entry name" value="Sig_transdc_His_kin_Hpt_dom"/>
</dbReference>
<evidence type="ECO:0000256" key="12">
    <source>
        <dbReference type="ARBA" id="ARBA00022840"/>
    </source>
</evidence>
<feature type="domain" description="Histidine kinase" evidence="22">
    <location>
        <begin position="212"/>
        <end position="434"/>
    </location>
</feature>
<dbReference type="CDD" id="cd17546">
    <property type="entry name" value="REC_hyHK_CKI1_RcsC-like"/>
    <property type="match status" value="1"/>
</dbReference>
<keyword evidence="26" id="KW-1185">Reference proteome</keyword>
<dbReference type="SUPFAM" id="SSF52172">
    <property type="entry name" value="CheY-like"/>
    <property type="match status" value="1"/>
</dbReference>
<dbReference type="InterPro" id="IPR003594">
    <property type="entry name" value="HATPase_dom"/>
</dbReference>
<organism evidence="25 26">
    <name type="scientific">Butyrivibrio proteoclasticus (strain ATCC 51982 / DSM 14932 / B316)</name>
    <name type="common">Clostridium proteoclasticum</name>
    <dbReference type="NCBI Taxonomy" id="515622"/>
    <lineage>
        <taxon>Bacteria</taxon>
        <taxon>Bacillati</taxon>
        <taxon>Bacillota</taxon>
        <taxon>Clostridia</taxon>
        <taxon>Lachnospirales</taxon>
        <taxon>Lachnospiraceae</taxon>
        <taxon>Butyrivibrio</taxon>
    </lineage>
</organism>
<dbReference type="CDD" id="cd16922">
    <property type="entry name" value="HATPase_EvgS-ArcB-TorS-like"/>
    <property type="match status" value="1"/>
</dbReference>
<dbReference type="SUPFAM" id="SSF55874">
    <property type="entry name" value="ATPase domain of HSP90 chaperone/DNA topoisomerase II/histidine kinase"/>
    <property type="match status" value="1"/>
</dbReference>
<dbReference type="FunFam" id="3.30.565.10:FF:000010">
    <property type="entry name" value="Sensor histidine kinase RcsC"/>
    <property type="match status" value="1"/>
</dbReference>
<dbReference type="SUPFAM" id="SSF47226">
    <property type="entry name" value="Histidine-containing phosphotransfer domain, HPT domain"/>
    <property type="match status" value="1"/>
</dbReference>
<evidence type="ECO:0000256" key="4">
    <source>
        <dbReference type="ARBA" id="ARBA00012438"/>
    </source>
</evidence>
<feature type="transmembrane region" description="Helical" evidence="21">
    <location>
        <begin position="158"/>
        <end position="181"/>
    </location>
</feature>
<feature type="transmembrane region" description="Helical" evidence="21">
    <location>
        <begin position="128"/>
        <end position="146"/>
    </location>
</feature>
<evidence type="ECO:0000256" key="7">
    <source>
        <dbReference type="ARBA" id="ARBA00022519"/>
    </source>
</evidence>
<keyword evidence="15 21" id="KW-0472">Membrane</keyword>
<dbReference type="Gene3D" id="1.10.287.130">
    <property type="match status" value="1"/>
</dbReference>
<dbReference type="Pfam" id="PF02645">
    <property type="entry name" value="DegV"/>
    <property type="match status" value="1"/>
</dbReference>
<dbReference type="SMART" id="SM00387">
    <property type="entry name" value="HATPase_c"/>
    <property type="match status" value="1"/>
</dbReference>
<comment type="catalytic activity">
    <reaction evidence="1">
        <text>ATP + protein L-histidine = ADP + protein N-phospho-L-histidine.</text>
        <dbReference type="EC" id="2.7.13.3"/>
    </reaction>
</comment>
<dbReference type="CDD" id="cd00082">
    <property type="entry name" value="HisKA"/>
    <property type="match status" value="1"/>
</dbReference>
<dbReference type="InterPro" id="IPR001789">
    <property type="entry name" value="Sig_transdc_resp-reg_receiver"/>
</dbReference>
<dbReference type="InterPro" id="IPR003661">
    <property type="entry name" value="HisK_dim/P_dom"/>
</dbReference>
<dbReference type="InterPro" id="IPR005467">
    <property type="entry name" value="His_kinase_dom"/>
</dbReference>
<dbReference type="InterPro" id="IPR004358">
    <property type="entry name" value="Sig_transdc_His_kin-like_C"/>
</dbReference>
<dbReference type="Pfam" id="PF00072">
    <property type="entry name" value="Response_reg"/>
    <property type="match status" value="1"/>
</dbReference>
<keyword evidence="13 21" id="KW-1133">Transmembrane helix</keyword>
<feature type="transmembrane region" description="Helical" evidence="21">
    <location>
        <begin position="83"/>
        <end position="116"/>
    </location>
</feature>
<evidence type="ECO:0000256" key="9">
    <source>
        <dbReference type="ARBA" id="ARBA00022679"/>
    </source>
</evidence>